<dbReference type="KEGG" id="lbc:LACBIDRAFT_322693"/>
<keyword evidence="4" id="KW-1185">Reference proteome</keyword>
<dbReference type="HOGENOM" id="CLU_1586755_0_0_1"/>
<evidence type="ECO:0000256" key="2">
    <source>
        <dbReference type="SAM" id="Phobius"/>
    </source>
</evidence>
<dbReference type="AlphaFoldDB" id="B0CX70"/>
<gene>
    <name evidence="3" type="ORF">LACBIDRAFT_322693</name>
</gene>
<dbReference type="Proteomes" id="UP000001194">
    <property type="component" value="Unassembled WGS sequence"/>
</dbReference>
<dbReference type="RefSeq" id="XP_001876120.1">
    <property type="nucleotide sequence ID" value="XM_001876085.1"/>
</dbReference>
<evidence type="ECO:0000313" key="4">
    <source>
        <dbReference type="Proteomes" id="UP000001194"/>
    </source>
</evidence>
<evidence type="ECO:0000256" key="1">
    <source>
        <dbReference type="SAM" id="MobiDB-lite"/>
    </source>
</evidence>
<keyword evidence="2" id="KW-1133">Transmembrane helix</keyword>
<feature type="compositionally biased region" description="Basic and acidic residues" evidence="1">
    <location>
        <begin position="7"/>
        <end position="22"/>
    </location>
</feature>
<proteinExistence type="predicted"/>
<keyword evidence="2" id="KW-0472">Membrane</keyword>
<reference evidence="3 4" key="1">
    <citation type="journal article" date="2008" name="Nature">
        <title>The genome of Laccaria bicolor provides insights into mycorrhizal symbiosis.</title>
        <authorList>
            <person name="Martin F."/>
            <person name="Aerts A."/>
            <person name="Ahren D."/>
            <person name="Brun A."/>
            <person name="Danchin E.G.J."/>
            <person name="Duchaussoy F."/>
            <person name="Gibon J."/>
            <person name="Kohler A."/>
            <person name="Lindquist E."/>
            <person name="Pereda V."/>
            <person name="Salamov A."/>
            <person name="Shapiro H.J."/>
            <person name="Wuyts J."/>
            <person name="Blaudez D."/>
            <person name="Buee M."/>
            <person name="Brokstein P."/>
            <person name="Canbaeck B."/>
            <person name="Cohen D."/>
            <person name="Courty P.E."/>
            <person name="Coutinho P.M."/>
            <person name="Delaruelle C."/>
            <person name="Detter J.C."/>
            <person name="Deveau A."/>
            <person name="DiFazio S."/>
            <person name="Duplessis S."/>
            <person name="Fraissinet-Tachet L."/>
            <person name="Lucic E."/>
            <person name="Frey-Klett P."/>
            <person name="Fourrey C."/>
            <person name="Feussner I."/>
            <person name="Gay G."/>
            <person name="Grimwood J."/>
            <person name="Hoegger P.J."/>
            <person name="Jain P."/>
            <person name="Kilaru S."/>
            <person name="Labbe J."/>
            <person name="Lin Y.C."/>
            <person name="Legue V."/>
            <person name="Le Tacon F."/>
            <person name="Marmeisse R."/>
            <person name="Melayah D."/>
            <person name="Montanini B."/>
            <person name="Muratet M."/>
            <person name="Nehls U."/>
            <person name="Niculita-Hirzel H."/>
            <person name="Oudot-Le Secq M.P."/>
            <person name="Peter M."/>
            <person name="Quesneville H."/>
            <person name="Rajashekar B."/>
            <person name="Reich M."/>
            <person name="Rouhier N."/>
            <person name="Schmutz J."/>
            <person name="Yin T."/>
            <person name="Chalot M."/>
            <person name="Henrissat B."/>
            <person name="Kuees U."/>
            <person name="Lucas S."/>
            <person name="Van de Peer Y."/>
            <person name="Podila G.K."/>
            <person name="Polle A."/>
            <person name="Pukkila P.J."/>
            <person name="Richardson P.M."/>
            <person name="Rouze P."/>
            <person name="Sanders I.R."/>
            <person name="Stajich J.E."/>
            <person name="Tunlid A."/>
            <person name="Tuskan G."/>
            <person name="Grigoriev I.V."/>
        </authorList>
    </citation>
    <scope>NUCLEOTIDE SEQUENCE [LARGE SCALE GENOMIC DNA]</scope>
    <source>
        <strain evidence="4">S238N-H82 / ATCC MYA-4686</strain>
    </source>
</reference>
<feature type="region of interest" description="Disordered" evidence="1">
    <location>
        <begin position="1"/>
        <end position="22"/>
    </location>
</feature>
<organism evidence="4">
    <name type="scientific">Laccaria bicolor (strain S238N-H82 / ATCC MYA-4686)</name>
    <name type="common">Bicoloured deceiver</name>
    <name type="synonym">Laccaria laccata var. bicolor</name>
    <dbReference type="NCBI Taxonomy" id="486041"/>
    <lineage>
        <taxon>Eukaryota</taxon>
        <taxon>Fungi</taxon>
        <taxon>Dikarya</taxon>
        <taxon>Basidiomycota</taxon>
        <taxon>Agaricomycotina</taxon>
        <taxon>Agaricomycetes</taxon>
        <taxon>Agaricomycetidae</taxon>
        <taxon>Agaricales</taxon>
        <taxon>Agaricineae</taxon>
        <taxon>Hydnangiaceae</taxon>
        <taxon>Laccaria</taxon>
    </lineage>
</organism>
<evidence type="ECO:0000313" key="3">
    <source>
        <dbReference type="EMBL" id="EDR13622.1"/>
    </source>
</evidence>
<sequence length="168" mass="17777">MSLSTPHHIDFGGHNKEEEEEEGERRLRYLYSFHDTLVMLANLSALPATCAGGCDFFIGRGRGRGRATGVRGTGDSPSKYSASESMVLAALAGVACVSQLLLVYAMPLLLPSTPGLFYASSIAFFAPFSASANALFSCFSASVAAFFAPAVFCFSLAFSRFSSSAISL</sequence>
<feature type="transmembrane region" description="Helical" evidence="2">
    <location>
        <begin position="37"/>
        <end position="58"/>
    </location>
</feature>
<name>B0CX70_LACBS</name>
<dbReference type="InParanoid" id="B0CX70"/>
<protein>
    <submittedName>
        <fullName evidence="3">Predicted protein</fullName>
    </submittedName>
</protein>
<feature type="transmembrane region" description="Helical" evidence="2">
    <location>
        <begin position="86"/>
        <end position="110"/>
    </location>
</feature>
<dbReference type="EMBL" id="DS547093">
    <property type="protein sequence ID" value="EDR13622.1"/>
    <property type="molecule type" value="Genomic_DNA"/>
</dbReference>
<keyword evidence="2" id="KW-0812">Transmembrane</keyword>
<feature type="transmembrane region" description="Helical" evidence="2">
    <location>
        <begin position="116"/>
        <end position="136"/>
    </location>
</feature>
<accession>B0CX70</accession>
<feature type="transmembrane region" description="Helical" evidence="2">
    <location>
        <begin position="143"/>
        <end position="161"/>
    </location>
</feature>
<dbReference type="GeneID" id="6071616"/>